<dbReference type="EMBL" id="CAJNJQ010002963">
    <property type="protein sequence ID" value="CAE7189387.1"/>
    <property type="molecule type" value="Genomic_DNA"/>
</dbReference>
<sequence length="94" mass="10172">ARQPGAKPRILVLCFDGTTNVYDDTNTGSTTHSLPLVNQASGTYVPPGLLLPITPRLAKIADQAIALYLNKHVMGPGGYEFLMNHYNDGDKICE</sequence>
<dbReference type="InterPro" id="IPR018712">
    <property type="entry name" value="Tle1-like_cat"/>
</dbReference>
<organism evidence="2 3">
    <name type="scientific">Rhizoctonia solani</name>
    <dbReference type="NCBI Taxonomy" id="456999"/>
    <lineage>
        <taxon>Eukaryota</taxon>
        <taxon>Fungi</taxon>
        <taxon>Dikarya</taxon>
        <taxon>Basidiomycota</taxon>
        <taxon>Agaricomycotina</taxon>
        <taxon>Agaricomycetes</taxon>
        <taxon>Cantharellales</taxon>
        <taxon>Ceratobasidiaceae</taxon>
        <taxon>Rhizoctonia</taxon>
    </lineage>
</organism>
<feature type="domain" description="T6SS Phospholipase effector Tle1-like catalytic" evidence="1">
    <location>
        <begin position="10"/>
        <end position="93"/>
    </location>
</feature>
<evidence type="ECO:0000313" key="2">
    <source>
        <dbReference type="EMBL" id="CAE7189387.1"/>
    </source>
</evidence>
<proteinExistence type="predicted"/>
<name>A0A8H3HRB9_9AGAM</name>
<gene>
    <name evidence="2" type="ORF">RDB_LOCUS125648</name>
</gene>
<comment type="caution">
    <text evidence="2">The sequence shown here is derived from an EMBL/GenBank/DDBJ whole genome shotgun (WGS) entry which is preliminary data.</text>
</comment>
<dbReference type="Proteomes" id="UP000663827">
    <property type="component" value="Unassembled WGS sequence"/>
</dbReference>
<feature type="non-terminal residue" evidence="2">
    <location>
        <position position="1"/>
    </location>
</feature>
<reference evidence="2" key="1">
    <citation type="submission" date="2021-01" db="EMBL/GenBank/DDBJ databases">
        <authorList>
            <person name="Kaushik A."/>
        </authorList>
    </citation>
    <scope>NUCLEOTIDE SEQUENCE</scope>
    <source>
        <strain evidence="2">AG5</strain>
    </source>
</reference>
<dbReference type="AlphaFoldDB" id="A0A8H3HRB9"/>
<evidence type="ECO:0000259" key="1">
    <source>
        <dbReference type="Pfam" id="PF09994"/>
    </source>
</evidence>
<dbReference type="Pfam" id="PF09994">
    <property type="entry name" value="T6SS_Tle1-like_cat"/>
    <property type="match status" value="1"/>
</dbReference>
<protein>
    <recommendedName>
        <fullName evidence="1">T6SS Phospholipase effector Tle1-like catalytic domain-containing protein</fullName>
    </recommendedName>
</protein>
<accession>A0A8H3HRB9</accession>
<evidence type="ECO:0000313" key="3">
    <source>
        <dbReference type="Proteomes" id="UP000663827"/>
    </source>
</evidence>